<sequence>MKSHYNTDGDAGFALTYSESHLKWSVLPSFTSNIFASNEITEYYVAFKTNDWAPPDRMTGQWEVQARQDDRGGEEQKEKFLRKRKRTAGCSGLLIRELTVPAWVAHGQPAVLTCKYDSEGSVLYSVKWYHNNKEFYRYLKDETPNIRTFPQKGVHVDTAHSNDTNLRLINVSRETAGEFVCEVSMDAPTFDVAMASAHLNIAVLPAKPPRITGLEDAYVPGQIIAANCTVGAAQPRASLRWFLNGMEVAAQYVEPAPASPSVPPSASWSVLRLPVTAALFNGDRNAELRCASVVGGLAHDSVAFTAMLRDLRAAGNQRLAQHSGAAPAGPCPAALCTAAALGVVLTLASLRQ</sequence>
<dbReference type="SUPFAM" id="SSF48726">
    <property type="entry name" value="Immunoglobulin"/>
    <property type="match status" value="1"/>
</dbReference>
<dbReference type="Pfam" id="PF00047">
    <property type="entry name" value="ig"/>
    <property type="match status" value="1"/>
</dbReference>
<evidence type="ECO:0000313" key="3">
    <source>
        <dbReference type="Proteomes" id="UP001219518"/>
    </source>
</evidence>
<feature type="domain" description="Ig-like" evidence="1">
    <location>
        <begin position="209"/>
        <end position="290"/>
    </location>
</feature>
<proteinExistence type="predicted"/>
<reference evidence="2" key="1">
    <citation type="submission" date="2021-07" db="EMBL/GenBank/DDBJ databases">
        <authorList>
            <person name="Catto M.A."/>
            <person name="Jacobson A."/>
            <person name="Kennedy G."/>
            <person name="Labadie P."/>
            <person name="Hunt B.G."/>
            <person name="Srinivasan R."/>
        </authorList>
    </citation>
    <scope>NUCLEOTIDE SEQUENCE</scope>
    <source>
        <strain evidence="2">PL_HMW_Pooled</strain>
        <tissue evidence="2">Head</tissue>
    </source>
</reference>
<dbReference type="AlphaFoldDB" id="A0AAE1LS30"/>
<dbReference type="FunFam" id="2.60.40.10:FF:000437">
    <property type="entry name" value="Beat-IIIc, isoform A"/>
    <property type="match status" value="1"/>
</dbReference>
<dbReference type="InterPro" id="IPR036179">
    <property type="entry name" value="Ig-like_dom_sf"/>
</dbReference>
<protein>
    <submittedName>
        <fullName evidence="2">Cell adhesion molecule 2</fullName>
    </submittedName>
</protein>
<dbReference type="EMBL" id="JAHWGI010001324">
    <property type="protein sequence ID" value="KAK3928297.1"/>
    <property type="molecule type" value="Genomic_DNA"/>
</dbReference>
<comment type="caution">
    <text evidence="2">The sequence shown here is derived from an EMBL/GenBank/DDBJ whole genome shotgun (WGS) entry which is preliminary data.</text>
</comment>
<feature type="domain" description="Ig-like" evidence="1">
    <location>
        <begin position="107"/>
        <end position="200"/>
    </location>
</feature>
<dbReference type="PANTHER" id="PTHR21261:SF15">
    <property type="entry name" value="BEATEN PATH IIIA, ISOFORM D-RELATED"/>
    <property type="match status" value="1"/>
</dbReference>
<name>A0AAE1LS30_9NEOP</name>
<keyword evidence="3" id="KW-1185">Reference proteome</keyword>
<dbReference type="PANTHER" id="PTHR21261">
    <property type="entry name" value="BEAT PROTEIN"/>
    <property type="match status" value="1"/>
</dbReference>
<gene>
    <name evidence="2" type="ORF">KUF71_000567</name>
</gene>
<evidence type="ECO:0000259" key="1">
    <source>
        <dbReference type="PROSITE" id="PS50835"/>
    </source>
</evidence>
<dbReference type="Gene3D" id="2.60.40.10">
    <property type="entry name" value="Immunoglobulins"/>
    <property type="match status" value="1"/>
</dbReference>
<dbReference type="InterPro" id="IPR003599">
    <property type="entry name" value="Ig_sub"/>
</dbReference>
<dbReference type="InterPro" id="IPR013151">
    <property type="entry name" value="Immunoglobulin_dom"/>
</dbReference>
<dbReference type="InterPro" id="IPR013783">
    <property type="entry name" value="Ig-like_fold"/>
</dbReference>
<accession>A0AAE1LS30</accession>
<dbReference type="SMART" id="SM00409">
    <property type="entry name" value="IG"/>
    <property type="match status" value="1"/>
</dbReference>
<dbReference type="Proteomes" id="UP001219518">
    <property type="component" value="Unassembled WGS sequence"/>
</dbReference>
<organism evidence="2 3">
    <name type="scientific">Frankliniella fusca</name>
    <dbReference type="NCBI Taxonomy" id="407009"/>
    <lineage>
        <taxon>Eukaryota</taxon>
        <taxon>Metazoa</taxon>
        <taxon>Ecdysozoa</taxon>
        <taxon>Arthropoda</taxon>
        <taxon>Hexapoda</taxon>
        <taxon>Insecta</taxon>
        <taxon>Pterygota</taxon>
        <taxon>Neoptera</taxon>
        <taxon>Paraneoptera</taxon>
        <taxon>Thysanoptera</taxon>
        <taxon>Terebrantia</taxon>
        <taxon>Thripoidea</taxon>
        <taxon>Thripidae</taxon>
        <taxon>Frankliniella</taxon>
    </lineage>
</organism>
<reference evidence="2" key="2">
    <citation type="journal article" date="2023" name="BMC Genomics">
        <title>Pest status, molecular evolution, and epigenetic factors derived from the genome assembly of Frankliniella fusca, a thysanopteran phytovirus vector.</title>
        <authorList>
            <person name="Catto M.A."/>
            <person name="Labadie P.E."/>
            <person name="Jacobson A.L."/>
            <person name="Kennedy G.G."/>
            <person name="Srinivasan R."/>
            <person name="Hunt B.G."/>
        </authorList>
    </citation>
    <scope>NUCLEOTIDE SEQUENCE</scope>
    <source>
        <strain evidence="2">PL_HMW_Pooled</strain>
    </source>
</reference>
<dbReference type="InterPro" id="IPR007110">
    <property type="entry name" value="Ig-like_dom"/>
</dbReference>
<dbReference type="PROSITE" id="PS50835">
    <property type="entry name" value="IG_LIKE"/>
    <property type="match status" value="2"/>
</dbReference>
<evidence type="ECO:0000313" key="2">
    <source>
        <dbReference type="EMBL" id="KAK3928297.1"/>
    </source>
</evidence>